<feature type="signal peptide" evidence="1">
    <location>
        <begin position="1"/>
        <end position="23"/>
    </location>
</feature>
<sequence>MFPMTCIAATLASLMCFATLAVAAGNSITPKRLLEQAKGLPADFEEHLFDVPLAVQVERDSQLVGEALIVLSRDDSITLLEFTDYNESQISPNERDIWADHLKQGTAVSRSKCNSQLIF</sequence>
<dbReference type="EMBL" id="JAAQYX010000026">
    <property type="protein sequence ID" value="NNB51089.1"/>
    <property type="molecule type" value="Genomic_DNA"/>
</dbReference>
<dbReference type="RefSeq" id="WP_169873341.1">
    <property type="nucleotide sequence ID" value="NZ_JAAQYU010000019.1"/>
</dbReference>
<keyword evidence="1" id="KW-0732">Signal</keyword>
<organism evidence="2 3">
    <name type="scientific">Pseudomonas fragi</name>
    <dbReference type="NCBI Taxonomy" id="296"/>
    <lineage>
        <taxon>Bacteria</taxon>
        <taxon>Pseudomonadati</taxon>
        <taxon>Pseudomonadota</taxon>
        <taxon>Gammaproteobacteria</taxon>
        <taxon>Pseudomonadales</taxon>
        <taxon>Pseudomonadaceae</taxon>
        <taxon>Pseudomonas</taxon>
    </lineage>
</organism>
<protein>
    <submittedName>
        <fullName evidence="2">Uncharacterized protein</fullName>
    </submittedName>
</protein>
<evidence type="ECO:0000256" key="1">
    <source>
        <dbReference type="SAM" id="SignalP"/>
    </source>
</evidence>
<accession>A0A9Q5B2K1</accession>
<dbReference type="AlphaFoldDB" id="A0A9Q5B2K1"/>
<gene>
    <name evidence="2" type="ORF">HBN89_17710</name>
</gene>
<evidence type="ECO:0000313" key="2">
    <source>
        <dbReference type="EMBL" id="NNB51089.1"/>
    </source>
</evidence>
<proteinExistence type="predicted"/>
<dbReference type="Proteomes" id="UP000564604">
    <property type="component" value="Unassembled WGS sequence"/>
</dbReference>
<reference evidence="2 3" key="1">
    <citation type="journal article" date="2020" name="Front. Microbiol.">
        <title>Genetic Organization of the aprX-lipA2 Operon Affects the Proteolytic Potential of Pseudomonas Species in Milk.</title>
        <authorList>
            <person name="Maier C."/>
            <person name="Huptas C."/>
            <person name="von Neubeck M."/>
            <person name="Scherer S."/>
            <person name="Wenning M."/>
            <person name="Lucking G."/>
        </authorList>
    </citation>
    <scope>NUCLEOTIDE SEQUENCE [LARGE SCALE GENOMIC DNA]</scope>
    <source>
        <strain evidence="2 3">WS 5094</strain>
    </source>
</reference>
<evidence type="ECO:0000313" key="3">
    <source>
        <dbReference type="Proteomes" id="UP000564604"/>
    </source>
</evidence>
<feature type="chain" id="PRO_5040171884" evidence="1">
    <location>
        <begin position="24"/>
        <end position="119"/>
    </location>
</feature>
<comment type="caution">
    <text evidence="2">The sequence shown here is derived from an EMBL/GenBank/DDBJ whole genome shotgun (WGS) entry which is preliminary data.</text>
</comment>
<name>A0A9Q5B2K1_PSEFR</name>